<sequence>MKQIGNCRCNSSSTKNPHPPQPSSVSLRFAGLYRDPRSVLRLWWASFTASPRMIVAWGCVRCQPDLGGGPLLNHPFLVLQGWIPVEGATTMHVYDASVFSFHQGLQVLIKLRRCLVSVHVGPLDPSSEVDITDDPTSARMMHRISVIDGLTVGCSPTQDAAIAAIAAASTSSYSPPNLGSTTSATPLPAPRSRGAIAAASVIPPSDPTAGRPVRSSRRRTPKLYTSVFLEAIPVRR</sequence>
<dbReference type="AlphaFoldDB" id="A0A9E7GXQ9"/>
<proteinExistence type="predicted"/>
<feature type="region of interest" description="Disordered" evidence="1">
    <location>
        <begin position="171"/>
        <end position="190"/>
    </location>
</feature>
<protein>
    <submittedName>
        <fullName evidence="2">Uncharacterized protein</fullName>
    </submittedName>
</protein>
<dbReference type="Proteomes" id="UP001055439">
    <property type="component" value="Chromosome 7"/>
</dbReference>
<evidence type="ECO:0000313" key="3">
    <source>
        <dbReference type="Proteomes" id="UP001055439"/>
    </source>
</evidence>
<evidence type="ECO:0000256" key="1">
    <source>
        <dbReference type="SAM" id="MobiDB-lite"/>
    </source>
</evidence>
<feature type="compositionally biased region" description="Polar residues" evidence="1">
    <location>
        <begin position="171"/>
        <end position="185"/>
    </location>
</feature>
<evidence type="ECO:0000313" key="2">
    <source>
        <dbReference type="EMBL" id="URE20034.1"/>
    </source>
</evidence>
<name>A0A9E7GXQ9_9LILI</name>
<keyword evidence="3" id="KW-1185">Reference proteome</keyword>
<reference evidence="2" key="1">
    <citation type="submission" date="2022-05" db="EMBL/GenBank/DDBJ databases">
        <title>The Musa troglodytarum L. genome provides insights into the mechanism of non-climacteric behaviour and enrichment of carotenoids.</title>
        <authorList>
            <person name="Wang J."/>
        </authorList>
    </citation>
    <scope>NUCLEOTIDE SEQUENCE</scope>
    <source>
        <tissue evidence="2">Leaf</tissue>
    </source>
</reference>
<dbReference type="EMBL" id="CP097509">
    <property type="protein sequence ID" value="URE20034.1"/>
    <property type="molecule type" value="Genomic_DNA"/>
</dbReference>
<accession>A0A9E7GXQ9</accession>
<gene>
    <name evidence="2" type="ORF">MUK42_37562</name>
</gene>
<organism evidence="2 3">
    <name type="scientific">Musa troglodytarum</name>
    <name type="common">fe'i banana</name>
    <dbReference type="NCBI Taxonomy" id="320322"/>
    <lineage>
        <taxon>Eukaryota</taxon>
        <taxon>Viridiplantae</taxon>
        <taxon>Streptophyta</taxon>
        <taxon>Embryophyta</taxon>
        <taxon>Tracheophyta</taxon>
        <taxon>Spermatophyta</taxon>
        <taxon>Magnoliopsida</taxon>
        <taxon>Liliopsida</taxon>
        <taxon>Zingiberales</taxon>
        <taxon>Musaceae</taxon>
        <taxon>Musa</taxon>
    </lineage>
</organism>
<feature type="region of interest" description="Disordered" evidence="1">
    <location>
        <begin position="1"/>
        <end position="23"/>
    </location>
</feature>